<dbReference type="InterPro" id="IPR024973">
    <property type="entry name" value="ESPR"/>
</dbReference>
<dbReference type="Proteomes" id="UP000230282">
    <property type="component" value="Unassembled WGS sequence"/>
</dbReference>
<reference evidence="3 4" key="1">
    <citation type="submission" date="2017-11" db="EMBL/GenBank/DDBJ databases">
        <title>Reclassification of Bisgaard taxon 5 as Caviibacterium pharyngocola gen. nov., sp. nov.</title>
        <authorList>
            <person name="Christensen H."/>
        </authorList>
    </citation>
    <scope>NUCLEOTIDE SEQUENCE [LARGE SCALE GENOMIC DNA]</scope>
    <source>
        <strain evidence="3 4">7_3</strain>
    </source>
</reference>
<dbReference type="Gene3D" id="1.20.5.170">
    <property type="match status" value="1"/>
</dbReference>
<evidence type="ECO:0000259" key="2">
    <source>
        <dbReference type="Pfam" id="PF13018"/>
    </source>
</evidence>
<evidence type="ECO:0000313" key="3">
    <source>
        <dbReference type="EMBL" id="PJG83449.1"/>
    </source>
</evidence>
<dbReference type="PRINTS" id="PR00833">
    <property type="entry name" value="POAALLERGEN"/>
</dbReference>
<dbReference type="EMBL" id="PHGZ01000008">
    <property type="protein sequence ID" value="PJG83449.1"/>
    <property type="molecule type" value="Genomic_DNA"/>
</dbReference>
<dbReference type="Pfam" id="PF13018">
    <property type="entry name" value="ESPR"/>
    <property type="match status" value="1"/>
</dbReference>
<feature type="region of interest" description="Disordered" evidence="1">
    <location>
        <begin position="33"/>
        <end position="54"/>
    </location>
</feature>
<dbReference type="InterPro" id="IPR011049">
    <property type="entry name" value="Serralysin-like_metalloprot_C"/>
</dbReference>
<evidence type="ECO:0000313" key="4">
    <source>
        <dbReference type="Proteomes" id="UP000230282"/>
    </source>
</evidence>
<evidence type="ECO:0000256" key="1">
    <source>
        <dbReference type="SAM" id="MobiDB-lite"/>
    </source>
</evidence>
<feature type="region of interest" description="Disordered" evidence="1">
    <location>
        <begin position="405"/>
        <end position="425"/>
    </location>
</feature>
<name>A0A2M8RX33_9PAST</name>
<comment type="caution">
    <text evidence="3">The sequence shown here is derived from an EMBL/GenBank/DDBJ whole genome shotgun (WGS) entry which is preliminary data.</text>
</comment>
<dbReference type="SUPFAM" id="SSF101967">
    <property type="entry name" value="Adhesin YadA, collagen-binding domain"/>
    <property type="match status" value="1"/>
</dbReference>
<gene>
    <name evidence="3" type="ORF">CVP04_04790</name>
</gene>
<sequence>MNKIFRVIWNETLQIWIAVSELSKGRVKSSSYSTLLSDSDDNNKEQPTHISSYSLSPNTKTAATAVLGAFTILTAFNADAIQGTRTTITASSTQGTSIAGGIATGDTNAIAIGSGGGKGNNAVNPATASAPGAIAIGASSIATKNLAVAIGWDTKATGVDSVAYGSQANATANGTSALGTRAEASIENSVAIGIESVTTAANTGNDAKKLTYTNSTGAQTITYVGTGSSAVVSIGNSTITRQLQYVSAGLISAASTDAINGSQLYAVATVAKEALSTAIVAASDAKTAVSTANSAASTATAAASTVTANLAKIETAASSAIAAASSAASSATSASNSASSAASSATAASNSATSAASSATAASSSATAASNSATSAASSATAASSSATAASNSATSAASSATAASSSATAASNSATSAASSATAA</sequence>
<organism evidence="3 4">
    <name type="scientific">Caviibacterium pharyngocola</name>
    <dbReference type="NCBI Taxonomy" id="28159"/>
    <lineage>
        <taxon>Bacteria</taxon>
        <taxon>Pseudomonadati</taxon>
        <taxon>Pseudomonadota</taxon>
        <taxon>Gammaproteobacteria</taxon>
        <taxon>Pasteurellales</taxon>
        <taxon>Pasteurellaceae</taxon>
        <taxon>Caviibacterium</taxon>
    </lineage>
</organism>
<dbReference type="Gene3D" id="2.150.10.10">
    <property type="entry name" value="Serralysin-like metalloprotease, C-terminal"/>
    <property type="match status" value="1"/>
</dbReference>
<feature type="non-terminal residue" evidence="3">
    <location>
        <position position="425"/>
    </location>
</feature>
<feature type="domain" description="ESPR" evidence="2">
    <location>
        <begin position="1"/>
        <end position="34"/>
    </location>
</feature>
<keyword evidence="4" id="KW-1185">Reference proteome</keyword>
<proteinExistence type="predicted"/>
<protein>
    <recommendedName>
        <fullName evidence="2">ESPR domain-containing protein</fullName>
    </recommendedName>
</protein>
<accession>A0A2M8RX33</accession>
<dbReference type="AlphaFoldDB" id="A0A2M8RX33"/>